<dbReference type="GeneID" id="17287973"/>
<evidence type="ECO:0000313" key="4">
    <source>
        <dbReference type="Proteomes" id="UP000011087"/>
    </source>
</evidence>
<proteinExistence type="predicted"/>
<organism evidence="2">
    <name type="scientific">Guillardia theta (strain CCMP2712)</name>
    <name type="common">Cryptophyte</name>
    <dbReference type="NCBI Taxonomy" id="905079"/>
    <lineage>
        <taxon>Eukaryota</taxon>
        <taxon>Cryptophyceae</taxon>
        <taxon>Pyrenomonadales</taxon>
        <taxon>Geminigeraceae</taxon>
        <taxon>Guillardia</taxon>
    </lineage>
</organism>
<feature type="region of interest" description="Disordered" evidence="1">
    <location>
        <begin position="70"/>
        <end position="102"/>
    </location>
</feature>
<dbReference type="EnsemblProtists" id="EKX31250">
    <property type="protein sequence ID" value="EKX31250"/>
    <property type="gene ID" value="GUITHDRAFT_156645"/>
</dbReference>
<dbReference type="HOGENOM" id="CLU_1921106_0_0_1"/>
<reference evidence="3" key="3">
    <citation type="submission" date="2016-03" db="UniProtKB">
        <authorList>
            <consortium name="EnsemblProtists"/>
        </authorList>
    </citation>
    <scope>IDENTIFICATION</scope>
</reference>
<dbReference type="PaxDb" id="55529-EKX31250"/>
<gene>
    <name evidence="2" type="ORF">GUITHDRAFT_156645</name>
</gene>
<dbReference type="RefSeq" id="XP_005818230.1">
    <property type="nucleotide sequence ID" value="XM_005818173.1"/>
</dbReference>
<protein>
    <submittedName>
        <fullName evidence="2 3">Uncharacterized protein</fullName>
    </submittedName>
</protein>
<dbReference type="AlphaFoldDB" id="L1I5W9"/>
<evidence type="ECO:0000313" key="2">
    <source>
        <dbReference type="EMBL" id="EKX31250.1"/>
    </source>
</evidence>
<dbReference type="EMBL" id="JH993321">
    <property type="protein sequence ID" value="EKX31250.1"/>
    <property type="molecule type" value="Genomic_DNA"/>
</dbReference>
<feature type="compositionally biased region" description="Basic residues" evidence="1">
    <location>
        <begin position="86"/>
        <end position="95"/>
    </location>
</feature>
<feature type="compositionally biased region" description="Gly residues" evidence="1">
    <location>
        <begin position="73"/>
        <end position="83"/>
    </location>
</feature>
<evidence type="ECO:0000256" key="1">
    <source>
        <dbReference type="SAM" id="MobiDB-lite"/>
    </source>
</evidence>
<sequence>MRSHLRLRASLDVLGDLPRDPGPQHRSSSSVAGLARTRRRLVGAQGLDKASMLERRPAVTRVALPLFSLARAGHGGGGGGSGAGRRVLRRGRRRSLVVGEDEGDERVVPWLVGGRRQLWVQGERSEGRQRIS</sequence>
<accession>L1I5W9</accession>
<reference evidence="4" key="2">
    <citation type="submission" date="2012-11" db="EMBL/GenBank/DDBJ databases">
        <authorList>
            <person name="Kuo A."/>
            <person name="Curtis B.A."/>
            <person name="Tanifuji G."/>
            <person name="Burki F."/>
            <person name="Gruber A."/>
            <person name="Irimia M."/>
            <person name="Maruyama S."/>
            <person name="Arias M.C."/>
            <person name="Ball S.G."/>
            <person name="Gile G.H."/>
            <person name="Hirakawa Y."/>
            <person name="Hopkins J.F."/>
            <person name="Rensing S.A."/>
            <person name="Schmutz J."/>
            <person name="Symeonidi A."/>
            <person name="Elias M."/>
            <person name="Eveleigh R.J."/>
            <person name="Herman E.K."/>
            <person name="Klute M.J."/>
            <person name="Nakayama T."/>
            <person name="Obornik M."/>
            <person name="Reyes-Prieto A."/>
            <person name="Armbrust E.V."/>
            <person name="Aves S.J."/>
            <person name="Beiko R.G."/>
            <person name="Coutinho P."/>
            <person name="Dacks J.B."/>
            <person name="Durnford D.G."/>
            <person name="Fast N.M."/>
            <person name="Green B.R."/>
            <person name="Grisdale C."/>
            <person name="Hempe F."/>
            <person name="Henrissat B."/>
            <person name="Hoppner M.P."/>
            <person name="Ishida K.-I."/>
            <person name="Kim E."/>
            <person name="Koreny L."/>
            <person name="Kroth P.G."/>
            <person name="Liu Y."/>
            <person name="Malik S.-B."/>
            <person name="Maier U.G."/>
            <person name="McRose D."/>
            <person name="Mock T."/>
            <person name="Neilson J.A."/>
            <person name="Onodera N.T."/>
            <person name="Poole A.M."/>
            <person name="Pritham E.J."/>
            <person name="Richards T.A."/>
            <person name="Rocap G."/>
            <person name="Roy S.W."/>
            <person name="Sarai C."/>
            <person name="Schaack S."/>
            <person name="Shirato S."/>
            <person name="Slamovits C.H."/>
            <person name="Spencer D.F."/>
            <person name="Suzuki S."/>
            <person name="Worden A.Z."/>
            <person name="Zauner S."/>
            <person name="Barry K."/>
            <person name="Bell C."/>
            <person name="Bharti A.K."/>
            <person name="Crow J.A."/>
            <person name="Grimwood J."/>
            <person name="Kramer R."/>
            <person name="Lindquist E."/>
            <person name="Lucas S."/>
            <person name="Salamov A."/>
            <person name="McFadden G.I."/>
            <person name="Lane C.E."/>
            <person name="Keeling P.J."/>
            <person name="Gray M.W."/>
            <person name="Grigoriev I.V."/>
            <person name="Archibald J.M."/>
        </authorList>
    </citation>
    <scope>NUCLEOTIDE SEQUENCE</scope>
    <source>
        <strain evidence="4">CCMP2712</strain>
    </source>
</reference>
<keyword evidence="4" id="KW-1185">Reference proteome</keyword>
<reference evidence="2 4" key="1">
    <citation type="journal article" date="2012" name="Nature">
        <title>Algal genomes reveal evolutionary mosaicism and the fate of nucleomorphs.</title>
        <authorList>
            <consortium name="DOE Joint Genome Institute"/>
            <person name="Curtis B.A."/>
            <person name="Tanifuji G."/>
            <person name="Burki F."/>
            <person name="Gruber A."/>
            <person name="Irimia M."/>
            <person name="Maruyama S."/>
            <person name="Arias M.C."/>
            <person name="Ball S.G."/>
            <person name="Gile G.H."/>
            <person name="Hirakawa Y."/>
            <person name="Hopkins J.F."/>
            <person name="Kuo A."/>
            <person name="Rensing S.A."/>
            <person name="Schmutz J."/>
            <person name="Symeonidi A."/>
            <person name="Elias M."/>
            <person name="Eveleigh R.J."/>
            <person name="Herman E.K."/>
            <person name="Klute M.J."/>
            <person name="Nakayama T."/>
            <person name="Obornik M."/>
            <person name="Reyes-Prieto A."/>
            <person name="Armbrust E.V."/>
            <person name="Aves S.J."/>
            <person name="Beiko R.G."/>
            <person name="Coutinho P."/>
            <person name="Dacks J.B."/>
            <person name="Durnford D.G."/>
            <person name="Fast N.M."/>
            <person name="Green B.R."/>
            <person name="Grisdale C.J."/>
            <person name="Hempel F."/>
            <person name="Henrissat B."/>
            <person name="Hoppner M.P."/>
            <person name="Ishida K."/>
            <person name="Kim E."/>
            <person name="Koreny L."/>
            <person name="Kroth P.G."/>
            <person name="Liu Y."/>
            <person name="Malik S.B."/>
            <person name="Maier U.G."/>
            <person name="McRose D."/>
            <person name="Mock T."/>
            <person name="Neilson J.A."/>
            <person name="Onodera N.T."/>
            <person name="Poole A.M."/>
            <person name="Pritham E.J."/>
            <person name="Richards T.A."/>
            <person name="Rocap G."/>
            <person name="Roy S.W."/>
            <person name="Sarai C."/>
            <person name="Schaack S."/>
            <person name="Shirato S."/>
            <person name="Slamovits C.H."/>
            <person name="Spencer D.F."/>
            <person name="Suzuki S."/>
            <person name="Worden A.Z."/>
            <person name="Zauner S."/>
            <person name="Barry K."/>
            <person name="Bell C."/>
            <person name="Bharti A.K."/>
            <person name="Crow J.A."/>
            <person name="Grimwood J."/>
            <person name="Kramer R."/>
            <person name="Lindquist E."/>
            <person name="Lucas S."/>
            <person name="Salamov A."/>
            <person name="McFadden G.I."/>
            <person name="Lane C.E."/>
            <person name="Keeling P.J."/>
            <person name="Gray M.W."/>
            <person name="Grigoriev I.V."/>
            <person name="Archibald J.M."/>
        </authorList>
    </citation>
    <scope>NUCLEOTIDE SEQUENCE</scope>
    <source>
        <strain evidence="2 4">CCMP2712</strain>
    </source>
</reference>
<dbReference type="Proteomes" id="UP000011087">
    <property type="component" value="Unassembled WGS sequence"/>
</dbReference>
<feature type="region of interest" description="Disordered" evidence="1">
    <location>
        <begin position="14"/>
        <end position="35"/>
    </location>
</feature>
<name>L1I5W9_GUITC</name>
<evidence type="ECO:0000313" key="3">
    <source>
        <dbReference type="EnsemblProtists" id="EKX31250"/>
    </source>
</evidence>
<dbReference type="KEGG" id="gtt:GUITHDRAFT_156645"/>